<feature type="region of interest" description="Disordered" evidence="9">
    <location>
        <begin position="505"/>
        <end position="551"/>
    </location>
</feature>
<keyword evidence="4" id="KW-0805">Transcription regulation</keyword>
<organism evidence="11 12">
    <name type="scientific">Sporothrix bragantina</name>
    <dbReference type="NCBI Taxonomy" id="671064"/>
    <lineage>
        <taxon>Eukaryota</taxon>
        <taxon>Fungi</taxon>
        <taxon>Dikarya</taxon>
        <taxon>Ascomycota</taxon>
        <taxon>Pezizomycotina</taxon>
        <taxon>Sordariomycetes</taxon>
        <taxon>Sordariomycetidae</taxon>
        <taxon>Ophiostomatales</taxon>
        <taxon>Ophiostomataceae</taxon>
        <taxon>Sporothrix</taxon>
    </lineage>
</organism>
<dbReference type="InterPro" id="IPR003163">
    <property type="entry name" value="Tscrpt_reg_HTH_APSES-type"/>
</dbReference>
<feature type="compositionally biased region" description="Polar residues" evidence="9">
    <location>
        <begin position="668"/>
        <end position="695"/>
    </location>
</feature>
<evidence type="ECO:0000256" key="5">
    <source>
        <dbReference type="ARBA" id="ARBA00023125"/>
    </source>
</evidence>
<evidence type="ECO:0000256" key="3">
    <source>
        <dbReference type="ARBA" id="ARBA00022969"/>
    </source>
</evidence>
<keyword evidence="12" id="KW-1185">Reference proteome</keyword>
<protein>
    <recommendedName>
        <fullName evidence="10">HTH APSES-type domain-containing protein</fullName>
    </recommendedName>
</protein>
<evidence type="ECO:0000256" key="1">
    <source>
        <dbReference type="ARBA" id="ARBA00004123"/>
    </source>
</evidence>
<feature type="compositionally biased region" description="Polar residues" evidence="9">
    <location>
        <begin position="15"/>
        <end position="26"/>
    </location>
</feature>
<gene>
    <name evidence="11" type="ORF">SBRCBS47491_000131</name>
</gene>
<keyword evidence="7" id="KW-0539">Nucleus</keyword>
<evidence type="ECO:0000256" key="4">
    <source>
        <dbReference type="ARBA" id="ARBA00023015"/>
    </source>
</evidence>
<evidence type="ECO:0000259" key="10">
    <source>
        <dbReference type="PROSITE" id="PS51299"/>
    </source>
</evidence>
<evidence type="ECO:0000313" key="12">
    <source>
        <dbReference type="Proteomes" id="UP001642406"/>
    </source>
</evidence>
<accession>A0ABP0AMX8</accession>
<feature type="domain" description="HTH APSES-type" evidence="10">
    <location>
        <begin position="247"/>
        <end position="353"/>
    </location>
</feature>
<dbReference type="PANTHER" id="PTHR47792">
    <property type="entry name" value="PROTEIN SOK2-RELATED"/>
    <property type="match status" value="1"/>
</dbReference>
<keyword evidence="8" id="KW-0183">Conidiation</keyword>
<evidence type="ECO:0000256" key="8">
    <source>
        <dbReference type="ARBA" id="ARBA00023321"/>
    </source>
</evidence>
<feature type="region of interest" description="Disordered" evidence="9">
    <location>
        <begin position="1"/>
        <end position="103"/>
    </location>
</feature>
<evidence type="ECO:0000256" key="6">
    <source>
        <dbReference type="ARBA" id="ARBA00023163"/>
    </source>
</evidence>
<comment type="caution">
    <text evidence="11">The sequence shown here is derived from an EMBL/GenBank/DDBJ whole genome shotgun (WGS) entry which is preliminary data.</text>
</comment>
<feature type="region of interest" description="Disordered" evidence="9">
    <location>
        <begin position="662"/>
        <end position="698"/>
    </location>
</feature>
<feature type="region of interest" description="Disordered" evidence="9">
    <location>
        <begin position="138"/>
        <end position="181"/>
    </location>
</feature>
<name>A0ABP0AMX8_9PEZI</name>
<feature type="compositionally biased region" description="Polar residues" evidence="9">
    <location>
        <begin position="144"/>
        <end position="162"/>
    </location>
</feature>
<proteinExistence type="inferred from homology"/>
<comment type="similarity">
    <text evidence="2">Belongs to the EFG1/PHD1/stuA family.</text>
</comment>
<feature type="compositionally biased region" description="Polar residues" evidence="9">
    <location>
        <begin position="400"/>
        <end position="414"/>
    </location>
</feature>
<dbReference type="Pfam" id="PF04383">
    <property type="entry name" value="KilA-N"/>
    <property type="match status" value="1"/>
</dbReference>
<keyword evidence="6" id="KW-0804">Transcription</keyword>
<feature type="compositionally biased region" description="Pro residues" evidence="9">
    <location>
        <begin position="168"/>
        <end position="181"/>
    </location>
</feature>
<evidence type="ECO:0000256" key="7">
    <source>
        <dbReference type="ARBA" id="ARBA00023242"/>
    </source>
</evidence>
<evidence type="ECO:0000256" key="2">
    <source>
        <dbReference type="ARBA" id="ARBA00007247"/>
    </source>
</evidence>
<feature type="compositionally biased region" description="Low complexity" evidence="9">
    <location>
        <begin position="64"/>
        <end position="82"/>
    </location>
</feature>
<sequence>MAPETTATLDLPSIPQAQTRGPSDSSPYHDPYAAAQRPSYMNERLPSLPYPSSAHQAYSSGTVSPRVGSIGSSTSSTADSQSPYTSVASSHGPKTPPSAVVLPPVPSSLSSGLHTPLVQPSLSGYEQYQQAMNQGPADMYYPQQHMQGGQAQPTPVSSNAMAQYNPHQQPPLLQPGPAQYPNPSPYSQYGYTNGLTSPPTAAPVANPLAANPHVLPLPGVATQQGMQNSYSGFDNTGQVAPPGMKPRVTATLWEDEGSLCFQVEARGICVARREDNHMINGTKLLNVAGMTRGRRDGILKSEKVRHVVKIGPMHLKGVWIPYERALDFANKEKITELLFPLFVHNIAALLYHPSNQNRAQQVMAAAERRKQTENPMRNGQPPAPGLPSLQHHSTMALPGPQQTVPSHANMTTPNARPPLDRAHTFPTPPTSASSVMGGGMSASEPFSWPQQGVNGTHAANPMSIDTSLSNARSMPATPATTPPGPPMQAIQQYPPTTQAYDASRSMYHHQTPASASQQTPSQQHTPHHSQQHHQQAYPGSAPNSSPHDRSMYGHNAVAAAAAAAAGGYVKAELTAPPTNRSSIAGPSGNEPVVDNKQPTNGLLQHAHNGHAGGVPEDEHEHEHETEYTHDSNTYDASRAQYNYGAPQVATLTNEHSHLSPDVAAATGHQATSGRSTPRSAASQAYYTQQDYSTPPRTAAATAATQASSNLYNVVTSDRAATNGGPAQDMYAGPTDMPGALSNGYSTSALNGASTGMKRGRDDDDDRASMDMKRRKTLLDSSMPSNVYDASAINRTAPAIGAQRHR</sequence>
<keyword evidence="5" id="KW-0238">DNA-binding</keyword>
<dbReference type="InterPro" id="IPR018004">
    <property type="entry name" value="KilA/APSES_HTH"/>
</dbReference>
<feature type="region of interest" description="Disordered" evidence="9">
    <location>
        <begin position="365"/>
        <end position="492"/>
    </location>
</feature>
<feature type="compositionally biased region" description="Low complexity" evidence="9">
    <location>
        <begin position="510"/>
        <end position="524"/>
    </location>
</feature>
<dbReference type="InterPro" id="IPR036887">
    <property type="entry name" value="HTH_APSES_sf"/>
</dbReference>
<evidence type="ECO:0000256" key="9">
    <source>
        <dbReference type="SAM" id="MobiDB-lite"/>
    </source>
</evidence>
<feature type="compositionally biased region" description="Polar residues" evidence="9">
    <location>
        <begin position="742"/>
        <end position="753"/>
    </location>
</feature>
<dbReference type="InterPro" id="IPR029790">
    <property type="entry name" value="EFG1/Phd1/StuA"/>
</dbReference>
<reference evidence="11 12" key="1">
    <citation type="submission" date="2024-01" db="EMBL/GenBank/DDBJ databases">
        <authorList>
            <person name="Allen C."/>
            <person name="Tagirdzhanova G."/>
        </authorList>
    </citation>
    <scope>NUCLEOTIDE SEQUENCE [LARGE SCALE GENOMIC DNA]</scope>
</reference>
<feature type="region of interest" description="Disordered" evidence="9">
    <location>
        <begin position="579"/>
        <end position="633"/>
    </location>
</feature>
<keyword evidence="3" id="KW-0749">Sporulation</keyword>
<dbReference type="PROSITE" id="PS51299">
    <property type="entry name" value="HTH_APSES"/>
    <property type="match status" value="1"/>
</dbReference>
<feature type="compositionally biased region" description="Polar residues" evidence="9">
    <location>
        <begin position="463"/>
        <end position="472"/>
    </location>
</feature>
<feature type="compositionally biased region" description="Polar residues" evidence="9">
    <location>
        <begin position="53"/>
        <end position="63"/>
    </location>
</feature>
<dbReference type="Proteomes" id="UP001642406">
    <property type="component" value="Unassembled WGS sequence"/>
</dbReference>
<dbReference type="EMBL" id="CAWUHC010000001">
    <property type="protein sequence ID" value="CAK7208554.1"/>
    <property type="molecule type" value="Genomic_DNA"/>
</dbReference>
<dbReference type="SUPFAM" id="SSF54616">
    <property type="entry name" value="DNA-binding domain of Mlu1-box binding protein MBP1"/>
    <property type="match status" value="1"/>
</dbReference>
<dbReference type="SMART" id="SM01252">
    <property type="entry name" value="KilA-N"/>
    <property type="match status" value="1"/>
</dbReference>
<feature type="compositionally biased region" description="Basic and acidic residues" evidence="9">
    <location>
        <begin position="616"/>
        <end position="629"/>
    </location>
</feature>
<feature type="compositionally biased region" description="Basic and acidic residues" evidence="9">
    <location>
        <begin position="758"/>
        <end position="771"/>
    </location>
</feature>
<feature type="region of interest" description="Disordered" evidence="9">
    <location>
        <begin position="737"/>
        <end position="782"/>
    </location>
</feature>
<evidence type="ECO:0000313" key="11">
    <source>
        <dbReference type="EMBL" id="CAK7208554.1"/>
    </source>
</evidence>
<dbReference type="PANTHER" id="PTHR47792:SF1">
    <property type="entry name" value="PROTEIN SOK2-RELATED"/>
    <property type="match status" value="1"/>
</dbReference>
<comment type="subcellular location">
    <subcellularLocation>
        <location evidence="1">Nucleus</location>
    </subcellularLocation>
</comment>
<dbReference type="Gene3D" id="3.10.260.10">
    <property type="entry name" value="Transcription regulator HTH, APSES-type DNA-binding domain"/>
    <property type="match status" value="1"/>
</dbReference>